<reference evidence="3 4" key="1">
    <citation type="submission" date="2023-07" db="EMBL/GenBank/DDBJ databases">
        <title>Sequencing the genomes of 1000 actinobacteria strains.</title>
        <authorList>
            <person name="Klenk H.-P."/>
        </authorList>
    </citation>
    <scope>NUCLEOTIDE SEQUENCE [LARGE SCALE GENOMIC DNA]</scope>
    <source>
        <strain evidence="3 4">DSM 44508</strain>
    </source>
</reference>
<feature type="transmembrane region" description="Helical" evidence="2">
    <location>
        <begin position="70"/>
        <end position="91"/>
    </location>
</feature>
<evidence type="ECO:0000313" key="4">
    <source>
        <dbReference type="Proteomes" id="UP001183619"/>
    </source>
</evidence>
<comment type="caution">
    <text evidence="3">The sequence shown here is derived from an EMBL/GenBank/DDBJ whole genome shotgun (WGS) entry which is preliminary data.</text>
</comment>
<keyword evidence="2" id="KW-1133">Transmembrane helix</keyword>
<evidence type="ECO:0000256" key="2">
    <source>
        <dbReference type="SAM" id="Phobius"/>
    </source>
</evidence>
<feature type="compositionally biased region" description="Basic residues" evidence="1">
    <location>
        <begin position="211"/>
        <end position="221"/>
    </location>
</feature>
<feature type="transmembrane region" description="Helical" evidence="2">
    <location>
        <begin position="28"/>
        <end position="50"/>
    </location>
</feature>
<accession>A0ABU2BBB7</accession>
<name>A0ABU2BBB7_9CORY</name>
<keyword evidence="2" id="KW-0812">Transmembrane</keyword>
<dbReference type="RefSeq" id="WP_277103756.1">
    <property type="nucleotide sequence ID" value="NZ_BAAAJS010000022.1"/>
</dbReference>
<keyword evidence="4" id="KW-1185">Reference proteome</keyword>
<protein>
    <recommendedName>
        <fullName evidence="5">DUF4345 domain-containing protein</fullName>
    </recommendedName>
</protein>
<sequence length="221" mass="24032">MSQPTSNQASAMSASELARAEREASRHITLHTFGWLFAVAWLMFVVGLFLPHGGGVAGWQVVTLQSNDLGLRTGIAETAFVMLGTVGLALFGGLTLATKRTAFANAAWLFMGMALMASLLGMWMRLQDHEVLGGPGLGLGFVLEVAAIVLAVFSLSFMILRRSDRQKELAQLRAAHDNLDEVGYAQRAALVSQQRNTAETNPLLVDDRRKQAQARHKKNQV</sequence>
<organism evidence="3 4">
    <name type="scientific">Corynebacterium felinum</name>
    <dbReference type="NCBI Taxonomy" id="131318"/>
    <lineage>
        <taxon>Bacteria</taxon>
        <taxon>Bacillati</taxon>
        <taxon>Actinomycetota</taxon>
        <taxon>Actinomycetes</taxon>
        <taxon>Mycobacteriales</taxon>
        <taxon>Corynebacteriaceae</taxon>
        <taxon>Corynebacterium</taxon>
    </lineage>
</organism>
<evidence type="ECO:0000256" key="1">
    <source>
        <dbReference type="SAM" id="MobiDB-lite"/>
    </source>
</evidence>
<evidence type="ECO:0008006" key="5">
    <source>
        <dbReference type="Google" id="ProtNLM"/>
    </source>
</evidence>
<keyword evidence="2" id="KW-0472">Membrane</keyword>
<dbReference type="EMBL" id="JAVDYF010000001">
    <property type="protein sequence ID" value="MDR7355893.1"/>
    <property type="molecule type" value="Genomic_DNA"/>
</dbReference>
<dbReference type="Proteomes" id="UP001183619">
    <property type="component" value="Unassembled WGS sequence"/>
</dbReference>
<feature type="transmembrane region" description="Helical" evidence="2">
    <location>
        <begin position="103"/>
        <end position="124"/>
    </location>
</feature>
<evidence type="ECO:0000313" key="3">
    <source>
        <dbReference type="EMBL" id="MDR7355893.1"/>
    </source>
</evidence>
<gene>
    <name evidence="3" type="ORF">J2S37_002431</name>
</gene>
<feature type="transmembrane region" description="Helical" evidence="2">
    <location>
        <begin position="136"/>
        <end position="160"/>
    </location>
</feature>
<proteinExistence type="predicted"/>
<feature type="region of interest" description="Disordered" evidence="1">
    <location>
        <begin position="201"/>
        <end position="221"/>
    </location>
</feature>